<reference evidence="4" key="2">
    <citation type="submission" date="2017-06" db="EMBL/GenBank/DDBJ databases">
        <title>WGS assembly of Brachypodium distachyon.</title>
        <authorList>
            <consortium name="The International Brachypodium Initiative"/>
            <person name="Lucas S."/>
            <person name="Harmon-Smith M."/>
            <person name="Lail K."/>
            <person name="Tice H."/>
            <person name="Grimwood J."/>
            <person name="Bruce D."/>
            <person name="Barry K."/>
            <person name="Shu S."/>
            <person name="Lindquist E."/>
            <person name="Wang M."/>
            <person name="Pitluck S."/>
            <person name="Vogel J.P."/>
            <person name="Garvin D.F."/>
            <person name="Mockler T.C."/>
            <person name="Schmutz J."/>
            <person name="Rokhsar D."/>
            <person name="Bevan M.W."/>
        </authorList>
    </citation>
    <scope>NUCLEOTIDE SEQUENCE</scope>
    <source>
        <strain evidence="4">Bd21</strain>
    </source>
</reference>
<dbReference type="FunCoup" id="I1IM56">
    <property type="interactions" value="1"/>
</dbReference>
<proteinExistence type="inferred from homology"/>
<reference evidence="5" key="3">
    <citation type="submission" date="2018-08" db="UniProtKB">
        <authorList>
            <consortium name="EnsemblPlants"/>
        </authorList>
    </citation>
    <scope>IDENTIFICATION</scope>
    <source>
        <strain evidence="5">cv. Bd21</strain>
    </source>
</reference>
<protein>
    <submittedName>
        <fullName evidence="4 5">Uncharacterized protein</fullName>
    </submittedName>
</protein>
<evidence type="ECO:0000313" key="5">
    <source>
        <dbReference type="EnsemblPlants" id="KQJ88735"/>
    </source>
</evidence>
<dbReference type="OrthoDB" id="605210at2759"/>
<accession>I1IM56</accession>
<dbReference type="AlphaFoldDB" id="I1IM56"/>
<dbReference type="InterPro" id="IPR023213">
    <property type="entry name" value="CAT-like_dom_sf"/>
</dbReference>
<evidence type="ECO:0000313" key="4">
    <source>
        <dbReference type="EMBL" id="KQJ88735.1"/>
    </source>
</evidence>
<keyword evidence="6" id="KW-1185">Reference proteome</keyword>
<evidence type="ECO:0000313" key="6">
    <source>
        <dbReference type="Proteomes" id="UP000008810"/>
    </source>
</evidence>
<dbReference type="GO" id="GO:0016747">
    <property type="term" value="F:acyltransferase activity, transferring groups other than amino-acyl groups"/>
    <property type="evidence" value="ECO:0000318"/>
    <property type="project" value="GO_Central"/>
</dbReference>
<gene>
    <name evidence="5" type="primary">LOC100821034</name>
    <name evidence="4" type="ORF">BRADI_4g20790v3</name>
</gene>
<dbReference type="Proteomes" id="UP000008810">
    <property type="component" value="Chromosome 4"/>
</dbReference>
<keyword evidence="2" id="KW-0808">Transferase</keyword>
<organism evidence="4">
    <name type="scientific">Brachypodium distachyon</name>
    <name type="common">Purple false brome</name>
    <name type="synonym">Trachynia distachya</name>
    <dbReference type="NCBI Taxonomy" id="15368"/>
    <lineage>
        <taxon>Eukaryota</taxon>
        <taxon>Viridiplantae</taxon>
        <taxon>Streptophyta</taxon>
        <taxon>Embryophyta</taxon>
        <taxon>Tracheophyta</taxon>
        <taxon>Spermatophyta</taxon>
        <taxon>Magnoliopsida</taxon>
        <taxon>Liliopsida</taxon>
        <taxon>Poales</taxon>
        <taxon>Poaceae</taxon>
        <taxon>BOP clade</taxon>
        <taxon>Pooideae</taxon>
        <taxon>Stipodae</taxon>
        <taxon>Brachypodieae</taxon>
        <taxon>Brachypodium</taxon>
    </lineage>
</organism>
<sequence>MVTFTARRSEPELVSPAMPTPRETKNLSDLDDQWTLRFYESIVGFFRGPPRPAGRANNMAKGIKAAIAGALVYYYPMAGRLRKLPGGGNKLAVDCTGEGVVFVEAAADVRLEDLGEPLLPPYPCVEEFMADAGDTRDVVDKPLLFLQVTQLKCGGFAIGIHMCHCIADGFGILQFIKSIADFASGELVPTTLPVWKRDLFTARIPPSLSHVYPAYKPFLLGLERTGEDVMMSTPPENTIVQYFFFGPKDIEILRSHIPGHLVQSTTTFELITAVMWRCRTLALGYESRHKVRVMFTLNARGRRSINGDTLVPRGFYGNAHFSPMAEATVDELTTKPLAHILELMREAKSETTEDCMKSMVDLTALWREQPPFCMDRTYEISDTKWVAGNALKLGMAELVAGGTPLVGDFTSKLISYHTSCKNENGEDSTTVSLLLPKPAMKRFANEMAIWLKE</sequence>
<dbReference type="HOGENOM" id="CLU_014546_2_2_1"/>
<evidence type="ECO:0000256" key="2">
    <source>
        <dbReference type="ARBA" id="ARBA00022679"/>
    </source>
</evidence>
<dbReference type="EnsemblPlants" id="KQJ88735">
    <property type="protein sequence ID" value="KQJ88735"/>
    <property type="gene ID" value="BRADI_4g20790v3"/>
</dbReference>
<name>I1IM56_BRADI</name>
<dbReference type="PANTHER" id="PTHR31147:SF66">
    <property type="entry name" value="OS05G0315700 PROTEIN"/>
    <property type="match status" value="1"/>
</dbReference>
<dbReference type="Pfam" id="PF02458">
    <property type="entry name" value="Transferase"/>
    <property type="match status" value="1"/>
</dbReference>
<dbReference type="PANTHER" id="PTHR31147">
    <property type="entry name" value="ACYL TRANSFERASE 4"/>
    <property type="match status" value="1"/>
</dbReference>
<dbReference type="InterPro" id="IPR050898">
    <property type="entry name" value="Plant_acyltransferase"/>
</dbReference>
<evidence type="ECO:0000256" key="1">
    <source>
        <dbReference type="ARBA" id="ARBA00009861"/>
    </source>
</evidence>
<dbReference type="KEGG" id="bdi:100821034"/>
<dbReference type="EMBL" id="CM000883">
    <property type="protein sequence ID" value="KQJ88735.1"/>
    <property type="molecule type" value="Genomic_DNA"/>
</dbReference>
<reference evidence="4 5" key="1">
    <citation type="journal article" date="2010" name="Nature">
        <title>Genome sequencing and analysis of the model grass Brachypodium distachyon.</title>
        <authorList>
            <consortium name="International Brachypodium Initiative"/>
        </authorList>
    </citation>
    <scope>NUCLEOTIDE SEQUENCE [LARGE SCALE GENOMIC DNA]</scope>
    <source>
        <strain evidence="4 5">Bd21</strain>
    </source>
</reference>
<dbReference type="STRING" id="15368.I1IM56"/>
<dbReference type="eggNOG" id="ENOG502QUSI">
    <property type="taxonomic scope" value="Eukaryota"/>
</dbReference>
<dbReference type="Gramene" id="KQJ88735">
    <property type="protein sequence ID" value="KQJ88735"/>
    <property type="gene ID" value="BRADI_4g20790v3"/>
</dbReference>
<dbReference type="OMA" id="VCPKMAG"/>
<feature type="region of interest" description="Disordered" evidence="3">
    <location>
        <begin position="1"/>
        <end position="27"/>
    </location>
</feature>
<dbReference type="Gene3D" id="3.30.559.10">
    <property type="entry name" value="Chloramphenicol acetyltransferase-like domain"/>
    <property type="match status" value="2"/>
</dbReference>
<dbReference type="GeneID" id="100821034"/>
<comment type="similarity">
    <text evidence="1">Belongs to the plant acyltransferase family.</text>
</comment>
<evidence type="ECO:0000256" key="3">
    <source>
        <dbReference type="SAM" id="MobiDB-lite"/>
    </source>
</evidence>